<comment type="caution">
    <text evidence="4">The sequence shown here is derived from an EMBL/GenBank/DDBJ whole genome shotgun (WGS) entry which is preliminary data.</text>
</comment>
<dbReference type="RefSeq" id="WP_341397376.1">
    <property type="nucleotide sequence ID" value="NZ_JBBUTI010000001.1"/>
</dbReference>
<dbReference type="InterPro" id="IPR041443">
    <property type="entry name" value="Exop_C"/>
</dbReference>
<dbReference type="Gene3D" id="2.60.120.430">
    <property type="entry name" value="Galactose-binding lectin"/>
    <property type="match status" value="1"/>
</dbReference>
<dbReference type="EMBL" id="JBBUTI010000001">
    <property type="protein sequence ID" value="MEK8045232.1"/>
    <property type="molecule type" value="Genomic_DNA"/>
</dbReference>
<reference evidence="4 5" key="1">
    <citation type="submission" date="2024-04" db="EMBL/GenBank/DDBJ databases">
        <title>Novel species of the genus Ideonella isolated from streams.</title>
        <authorList>
            <person name="Lu H."/>
        </authorList>
    </citation>
    <scope>NUCLEOTIDE SEQUENCE [LARGE SCALE GENOMIC DNA]</scope>
    <source>
        <strain evidence="4 5">LYT19W</strain>
    </source>
</reference>
<evidence type="ECO:0000259" key="2">
    <source>
        <dbReference type="Pfam" id="PF13472"/>
    </source>
</evidence>
<feature type="domain" description="SGNH hydrolase-type esterase" evidence="2">
    <location>
        <begin position="277"/>
        <end position="442"/>
    </location>
</feature>
<sequence>MTALTTMTPTPHPPRSTKAAHRRHLPARQWPALAAAVLLNLGLNLGLSAAVHAAEPPAINLTGPWTVTDFEGRAALTGAQVVVPKPAQPRVPASRVTATQANGTVGLQFKDSWIAQLRLEDGPPLDLRPYLAEGTLEMDIDVREMADGGLKFKMNCASEHCERKVPWLPEARAVAGKGWRHVALALRCFMREGDDFSRVTVPFTLEGMGTGEVALRQVRIVARGQANAACPDYRTQSVTPIPLQESWAMNWWMPRHEKKLTEIRAHRDAGRDVKLVFIGDSITEGWENAGQAAWQAHFARHNAMALGYGGDRTENVLWRLQNGELDGMTPKVVVLMIGTNNTGDRQEDPRTTAAGIRRLLTEIQTRQPATQVLLLAIYPREQQAGGPLRAINDQVNALIAPMADGRRVHFLNINRHLMQADGSLSADVMPDWLHLSPAGYERVAQAIEPVIEQLLAR</sequence>
<evidence type="ECO:0000256" key="1">
    <source>
        <dbReference type="ARBA" id="ARBA00038184"/>
    </source>
</evidence>
<evidence type="ECO:0000259" key="3">
    <source>
        <dbReference type="Pfam" id="PF18559"/>
    </source>
</evidence>
<dbReference type="InterPro" id="IPR036514">
    <property type="entry name" value="SGNH_hydro_sf"/>
</dbReference>
<dbReference type="CDD" id="cd01820">
    <property type="entry name" value="PAF_acetylesterase_like"/>
    <property type="match status" value="1"/>
</dbReference>
<keyword evidence="5" id="KW-1185">Reference proteome</keyword>
<evidence type="ECO:0000313" key="5">
    <source>
        <dbReference type="Proteomes" id="UP001379945"/>
    </source>
</evidence>
<dbReference type="Pfam" id="PF13472">
    <property type="entry name" value="Lipase_GDSL_2"/>
    <property type="match status" value="1"/>
</dbReference>
<accession>A0ABU9C466</accession>
<dbReference type="PANTHER" id="PTHR11852:SF0">
    <property type="entry name" value="PLATELET-ACTIVATING FACTOR ACETYLHYDROLASE IB SUBUNIT BETA HOMOLOG"/>
    <property type="match status" value="1"/>
</dbReference>
<comment type="similarity">
    <text evidence="1">Belongs to the 'GDSL' lipolytic enzyme family. Platelet-activating factor acetylhydrolase IB beta/gamma subunits subfamily.</text>
</comment>
<feature type="domain" description="ExoP galactose-binding-like" evidence="3">
    <location>
        <begin position="105"/>
        <end position="220"/>
    </location>
</feature>
<dbReference type="Pfam" id="PF18559">
    <property type="entry name" value="Exop_C"/>
    <property type="match status" value="1"/>
</dbReference>
<evidence type="ECO:0000313" key="4">
    <source>
        <dbReference type="EMBL" id="MEK8045232.1"/>
    </source>
</evidence>
<dbReference type="Proteomes" id="UP001379945">
    <property type="component" value="Unassembled WGS sequence"/>
</dbReference>
<gene>
    <name evidence="4" type="ORF">AACH00_02595</name>
</gene>
<proteinExistence type="inferred from homology"/>
<dbReference type="SUPFAM" id="SSF52266">
    <property type="entry name" value="SGNH hydrolase"/>
    <property type="match status" value="1"/>
</dbReference>
<dbReference type="PANTHER" id="PTHR11852">
    <property type="entry name" value="PLATELET-ACTIVATING FACTOR ACETYLHYDROLASE"/>
    <property type="match status" value="1"/>
</dbReference>
<dbReference type="InterPro" id="IPR008979">
    <property type="entry name" value="Galactose-bd-like_sf"/>
</dbReference>
<name>A0ABU9C466_9BURK</name>
<protein>
    <submittedName>
        <fullName evidence="4">GDSL-type esterase/lipase family protein</fullName>
    </submittedName>
</protein>
<organism evidence="4 5">
    <name type="scientific">Ideonella margarita</name>
    <dbReference type="NCBI Taxonomy" id="2984191"/>
    <lineage>
        <taxon>Bacteria</taxon>
        <taxon>Pseudomonadati</taxon>
        <taxon>Pseudomonadota</taxon>
        <taxon>Betaproteobacteria</taxon>
        <taxon>Burkholderiales</taxon>
        <taxon>Sphaerotilaceae</taxon>
        <taxon>Ideonella</taxon>
    </lineage>
</organism>
<dbReference type="SUPFAM" id="SSF49785">
    <property type="entry name" value="Galactose-binding domain-like"/>
    <property type="match status" value="1"/>
</dbReference>
<dbReference type="Gene3D" id="3.40.50.1110">
    <property type="entry name" value="SGNH hydrolase"/>
    <property type="match status" value="1"/>
</dbReference>
<dbReference type="InterPro" id="IPR013830">
    <property type="entry name" value="SGNH_hydro"/>
</dbReference>